<dbReference type="EMBL" id="VSSQ01061846">
    <property type="protein sequence ID" value="MPN15135.1"/>
    <property type="molecule type" value="Genomic_DNA"/>
</dbReference>
<evidence type="ECO:0000259" key="1">
    <source>
        <dbReference type="Pfam" id="PF03461"/>
    </source>
</evidence>
<accession>A0A645FL63</accession>
<dbReference type="GO" id="GO:0006281">
    <property type="term" value="P:DNA repair"/>
    <property type="evidence" value="ECO:0007669"/>
    <property type="project" value="InterPro"/>
</dbReference>
<proteinExistence type="predicted"/>
<dbReference type="InterPro" id="IPR037235">
    <property type="entry name" value="TRCF-like_C_D7"/>
</dbReference>
<dbReference type="Gene3D" id="3.90.1150.50">
    <property type="entry name" value="Transcription-repair-coupling factor, D7 domain"/>
    <property type="match status" value="1"/>
</dbReference>
<protein>
    <recommendedName>
        <fullName evidence="1">Transcription-repair-coupling factor C-terminal domain-containing protein</fullName>
    </recommendedName>
</protein>
<name>A0A645FL63_9ZZZZ</name>
<organism evidence="2">
    <name type="scientific">bioreactor metagenome</name>
    <dbReference type="NCBI Taxonomy" id="1076179"/>
    <lineage>
        <taxon>unclassified sequences</taxon>
        <taxon>metagenomes</taxon>
        <taxon>ecological metagenomes</taxon>
    </lineage>
</organism>
<evidence type="ECO:0000313" key="2">
    <source>
        <dbReference type="EMBL" id="MPN15135.1"/>
    </source>
</evidence>
<feature type="domain" description="Transcription-repair-coupling factor C-terminal" evidence="1">
    <location>
        <begin position="2"/>
        <end position="48"/>
    </location>
</feature>
<dbReference type="SUPFAM" id="SSF143517">
    <property type="entry name" value="TRCF domain-like"/>
    <property type="match status" value="1"/>
</dbReference>
<gene>
    <name evidence="2" type="ORF">SDC9_162464</name>
</gene>
<sequence length="103" mass="11505">MLDELDDRYGEPPAAVRGLVDISLIRIVAAGLGIYEIGQRQDALLMYTDTLGRRDLTPLTRALPGRISLSRTAKPYLAVRLKPGEKPIEIMRKVFDVLNEAEK</sequence>
<dbReference type="AlphaFoldDB" id="A0A645FL63"/>
<reference evidence="2" key="1">
    <citation type="submission" date="2019-08" db="EMBL/GenBank/DDBJ databases">
        <authorList>
            <person name="Kucharzyk K."/>
            <person name="Murdoch R.W."/>
            <person name="Higgins S."/>
            <person name="Loffler F."/>
        </authorList>
    </citation>
    <scope>NUCLEOTIDE SEQUENCE</scope>
</reference>
<dbReference type="InterPro" id="IPR005118">
    <property type="entry name" value="TRCF_C"/>
</dbReference>
<dbReference type="Pfam" id="PF03461">
    <property type="entry name" value="TRCF"/>
    <property type="match status" value="1"/>
</dbReference>
<comment type="caution">
    <text evidence="2">The sequence shown here is derived from an EMBL/GenBank/DDBJ whole genome shotgun (WGS) entry which is preliminary data.</text>
</comment>